<evidence type="ECO:0000313" key="4">
    <source>
        <dbReference type="EMBL" id="KAH7117355.1"/>
    </source>
</evidence>
<keyword evidence="2" id="KW-0812">Transmembrane</keyword>
<feature type="region of interest" description="Disordered" evidence="1">
    <location>
        <begin position="31"/>
        <end position="55"/>
    </location>
</feature>
<feature type="region of interest" description="Disordered" evidence="1">
    <location>
        <begin position="123"/>
        <end position="169"/>
    </location>
</feature>
<evidence type="ECO:0000256" key="2">
    <source>
        <dbReference type="SAM" id="Phobius"/>
    </source>
</evidence>
<dbReference type="Gene3D" id="3.40.50.300">
    <property type="entry name" value="P-loop containing nucleotide triphosphate hydrolases"/>
    <property type="match status" value="2"/>
</dbReference>
<name>A0A9P9DDF4_9HYPO</name>
<dbReference type="OrthoDB" id="10261556at2759"/>
<keyword evidence="2" id="KW-0472">Membrane</keyword>
<feature type="transmembrane region" description="Helical" evidence="2">
    <location>
        <begin position="212"/>
        <end position="235"/>
    </location>
</feature>
<evidence type="ECO:0000256" key="1">
    <source>
        <dbReference type="SAM" id="MobiDB-lite"/>
    </source>
</evidence>
<feature type="domain" description="DEAD/DEAH-box helicase" evidence="3">
    <location>
        <begin position="185"/>
        <end position="249"/>
    </location>
</feature>
<protein>
    <recommendedName>
        <fullName evidence="3">DEAD/DEAH-box helicase domain-containing protein</fullName>
    </recommendedName>
</protein>
<organism evidence="4 5">
    <name type="scientific">Dactylonectria macrodidyma</name>
    <dbReference type="NCBI Taxonomy" id="307937"/>
    <lineage>
        <taxon>Eukaryota</taxon>
        <taxon>Fungi</taxon>
        <taxon>Dikarya</taxon>
        <taxon>Ascomycota</taxon>
        <taxon>Pezizomycotina</taxon>
        <taxon>Sordariomycetes</taxon>
        <taxon>Hypocreomycetidae</taxon>
        <taxon>Hypocreales</taxon>
        <taxon>Nectriaceae</taxon>
        <taxon>Dactylonectria</taxon>
    </lineage>
</organism>
<sequence length="388" mass="41885">MSRALAKWSQHYMGQRVILQQWRHIAVTISRRHTREKGPRRANFDEAGLGGEDEEAEAEGYEEADDLAAAHTTRTAAGYGVTIDILKRLTSESLDVFGQASRRWHRFLGCAGEEEEAGPGLLARAKGEGQGGGGGKRKGGPAAEEAEARQAEKNKKKMQPAGAAQRRRRRASCCWKKAAEFRSAEQKEAIELAIAKRTPLVAVLPTGAGKSLVFMVPALLAGAGMTIVVTPFRALKAQLVGRCQKAGRAWTAAPGWRRRSSGLQSPSSRQKLRAAMPSYTDVAARPLLPLGLPYSYAAAAQAAGIRSGNAITEPSLHPGLKPDTLLPASQSERCLLSLASNKDVEFRLGWHVLKNTDSDAGIWTLEERNALEAEFLSSGSWTAIEPSN</sequence>
<dbReference type="InterPro" id="IPR011545">
    <property type="entry name" value="DEAD/DEAH_box_helicase_dom"/>
</dbReference>
<accession>A0A9P9DDF4</accession>
<dbReference type="GO" id="GO:0003676">
    <property type="term" value="F:nucleic acid binding"/>
    <property type="evidence" value="ECO:0007669"/>
    <property type="project" value="InterPro"/>
</dbReference>
<keyword evidence="2" id="KW-1133">Transmembrane helix</keyword>
<reference evidence="4" key="1">
    <citation type="journal article" date="2021" name="Nat. Commun.">
        <title>Genetic determinants of endophytism in the Arabidopsis root mycobiome.</title>
        <authorList>
            <person name="Mesny F."/>
            <person name="Miyauchi S."/>
            <person name="Thiergart T."/>
            <person name="Pickel B."/>
            <person name="Atanasova L."/>
            <person name="Karlsson M."/>
            <person name="Huettel B."/>
            <person name="Barry K.W."/>
            <person name="Haridas S."/>
            <person name="Chen C."/>
            <person name="Bauer D."/>
            <person name="Andreopoulos W."/>
            <person name="Pangilinan J."/>
            <person name="LaButti K."/>
            <person name="Riley R."/>
            <person name="Lipzen A."/>
            <person name="Clum A."/>
            <person name="Drula E."/>
            <person name="Henrissat B."/>
            <person name="Kohler A."/>
            <person name="Grigoriev I.V."/>
            <person name="Martin F.M."/>
            <person name="Hacquard S."/>
        </authorList>
    </citation>
    <scope>NUCLEOTIDE SEQUENCE</scope>
    <source>
        <strain evidence="4">MPI-CAGE-AT-0147</strain>
    </source>
</reference>
<dbReference type="GO" id="GO:0005524">
    <property type="term" value="F:ATP binding"/>
    <property type="evidence" value="ECO:0007669"/>
    <property type="project" value="InterPro"/>
</dbReference>
<dbReference type="Proteomes" id="UP000738349">
    <property type="component" value="Unassembled WGS sequence"/>
</dbReference>
<dbReference type="InterPro" id="IPR027417">
    <property type="entry name" value="P-loop_NTPase"/>
</dbReference>
<dbReference type="SUPFAM" id="SSF52540">
    <property type="entry name" value="P-loop containing nucleoside triphosphate hydrolases"/>
    <property type="match status" value="1"/>
</dbReference>
<dbReference type="Pfam" id="PF00270">
    <property type="entry name" value="DEAD"/>
    <property type="match status" value="1"/>
</dbReference>
<dbReference type="AlphaFoldDB" id="A0A9P9DDF4"/>
<evidence type="ECO:0000313" key="5">
    <source>
        <dbReference type="Proteomes" id="UP000738349"/>
    </source>
</evidence>
<proteinExistence type="predicted"/>
<comment type="caution">
    <text evidence="4">The sequence shown here is derived from an EMBL/GenBank/DDBJ whole genome shotgun (WGS) entry which is preliminary data.</text>
</comment>
<keyword evidence="5" id="KW-1185">Reference proteome</keyword>
<gene>
    <name evidence="4" type="ORF">EDB81DRAFT_916071</name>
</gene>
<evidence type="ECO:0000259" key="3">
    <source>
        <dbReference type="Pfam" id="PF00270"/>
    </source>
</evidence>
<dbReference type="EMBL" id="JAGMUV010000028">
    <property type="protein sequence ID" value="KAH7117355.1"/>
    <property type="molecule type" value="Genomic_DNA"/>
</dbReference>